<dbReference type="GO" id="GO:0004066">
    <property type="term" value="F:asparagine synthase (glutamine-hydrolyzing) activity"/>
    <property type="evidence" value="ECO:0007669"/>
    <property type="project" value="UniProtKB-EC"/>
</dbReference>
<dbReference type="EMBL" id="QWEX01000003">
    <property type="protein sequence ID" value="RXV65688.1"/>
    <property type="molecule type" value="Genomic_DNA"/>
</dbReference>
<feature type="compositionally biased region" description="Basic and acidic residues" evidence="5">
    <location>
        <begin position="30"/>
        <end position="41"/>
    </location>
</feature>
<evidence type="ECO:0000259" key="6">
    <source>
        <dbReference type="Pfam" id="PF00733"/>
    </source>
</evidence>
<dbReference type="GO" id="GO:0006529">
    <property type="term" value="P:asparagine biosynthetic process"/>
    <property type="evidence" value="ECO:0007669"/>
    <property type="project" value="InterPro"/>
</dbReference>
<dbReference type="PANTHER" id="PTHR43284:SF1">
    <property type="entry name" value="ASPARAGINE SYNTHETASE"/>
    <property type="match status" value="1"/>
</dbReference>
<name>A0A4Q2A8Y4_9BURK</name>
<organism evidence="7 8">
    <name type="scientific">Burkholderia stabilis</name>
    <dbReference type="NCBI Taxonomy" id="95485"/>
    <lineage>
        <taxon>Bacteria</taxon>
        <taxon>Pseudomonadati</taxon>
        <taxon>Pseudomonadota</taxon>
        <taxon>Betaproteobacteria</taxon>
        <taxon>Burkholderiales</taxon>
        <taxon>Burkholderiaceae</taxon>
        <taxon>Burkholderia</taxon>
        <taxon>Burkholderia cepacia complex</taxon>
    </lineage>
</organism>
<dbReference type="InterPro" id="IPR001962">
    <property type="entry name" value="Asn_synthase"/>
</dbReference>
<accession>A0A4Q2A8Y4</accession>
<dbReference type="CDD" id="cd01991">
    <property type="entry name" value="Asn_synthase_B_C"/>
    <property type="match status" value="1"/>
</dbReference>
<dbReference type="Gene3D" id="3.40.50.620">
    <property type="entry name" value="HUPs"/>
    <property type="match status" value="1"/>
</dbReference>
<evidence type="ECO:0000256" key="1">
    <source>
        <dbReference type="ARBA" id="ARBA00005187"/>
    </source>
</evidence>
<dbReference type="PIRSF" id="PIRSF001589">
    <property type="entry name" value="Asn_synthetase_glu-h"/>
    <property type="match status" value="1"/>
</dbReference>
<evidence type="ECO:0000256" key="3">
    <source>
        <dbReference type="ARBA" id="ARBA00012737"/>
    </source>
</evidence>
<evidence type="ECO:0000313" key="7">
    <source>
        <dbReference type="EMBL" id="RXV65688.1"/>
    </source>
</evidence>
<dbReference type="SUPFAM" id="SSF52402">
    <property type="entry name" value="Adenine nucleotide alpha hydrolases-like"/>
    <property type="match status" value="1"/>
</dbReference>
<gene>
    <name evidence="7" type="ORF">D1006_37325</name>
</gene>
<comment type="pathway">
    <text evidence="1">Amino-acid biosynthesis; L-asparagine biosynthesis; L-asparagine from L-aspartate (L-Gln route): step 1/1.</text>
</comment>
<dbReference type="EC" id="6.3.5.4" evidence="3"/>
<dbReference type="OrthoDB" id="9763290at2"/>
<evidence type="ECO:0000256" key="2">
    <source>
        <dbReference type="ARBA" id="ARBA00005752"/>
    </source>
</evidence>
<evidence type="ECO:0000313" key="8">
    <source>
        <dbReference type="Proteomes" id="UP000289650"/>
    </source>
</evidence>
<dbReference type="InterPro" id="IPR006426">
    <property type="entry name" value="Asn_synth_AEB"/>
</dbReference>
<evidence type="ECO:0000256" key="4">
    <source>
        <dbReference type="ARBA" id="ARBA00048741"/>
    </source>
</evidence>
<sequence length="555" mass="61961">MRGAAALTDAGCAALRERARDATPIGRGQTDWRLDPRDERIAWGATSPDDDDDDDDDDLDVSRDEQDALIIRRGLHARRPLYFRIERDSIEWDQDPQRLVRTLGIKCELDVGSLLHLLWRGRPRAAHALLQGIQSLQVGEALICEPGAPPVVRRFAWPLQAASVSHDASCLQEEALSRLRASVDHVADAARDIALFLSGGVDSGLLAALLRERHAVTGYTIAFDDDYGLNETDYAASVARITGIRHRIVHLDVDHALQLLDRILDAPFPLTAPAAATHAALIEATVADGHAVAVSGLGADECFGGYHKPLTCLAAQMHHQRRLGVDLPGLYDLPAARLLGLDDVLFLGIAEFFSVDEMRRLSRDPQAVDALLADDVAFYRQLLAVKPKALPTEAMSAHEYVFRIGELLLPALADNALMHGARLDFPFLRQDVYGWASAIDPGLSYWYEADAWWAKRLLRQVAGRYLPPEIVMRKRQILLAPIAHWLLDSRFRKRVIDEVADSDLWRIAPLTTRFRTALLSRLRAYDHVGDDGRWHEQLWVILVLCSWINRHSASR</sequence>
<proteinExistence type="inferred from homology"/>
<dbReference type="InterPro" id="IPR051786">
    <property type="entry name" value="ASN_synthetase/amidase"/>
</dbReference>
<dbReference type="RefSeq" id="WP_129518120.1">
    <property type="nucleotide sequence ID" value="NZ_QWEX01000003.1"/>
</dbReference>
<protein>
    <recommendedName>
        <fullName evidence="3">asparagine synthase (glutamine-hydrolyzing)</fullName>
        <ecNumber evidence="3">6.3.5.4</ecNumber>
    </recommendedName>
</protein>
<evidence type="ECO:0000256" key="5">
    <source>
        <dbReference type="SAM" id="MobiDB-lite"/>
    </source>
</evidence>
<comment type="catalytic activity">
    <reaction evidence="4">
        <text>L-aspartate + L-glutamine + ATP + H2O = L-asparagine + L-glutamate + AMP + diphosphate + H(+)</text>
        <dbReference type="Rhea" id="RHEA:12228"/>
        <dbReference type="ChEBI" id="CHEBI:15377"/>
        <dbReference type="ChEBI" id="CHEBI:15378"/>
        <dbReference type="ChEBI" id="CHEBI:29985"/>
        <dbReference type="ChEBI" id="CHEBI:29991"/>
        <dbReference type="ChEBI" id="CHEBI:30616"/>
        <dbReference type="ChEBI" id="CHEBI:33019"/>
        <dbReference type="ChEBI" id="CHEBI:58048"/>
        <dbReference type="ChEBI" id="CHEBI:58359"/>
        <dbReference type="ChEBI" id="CHEBI:456215"/>
        <dbReference type="EC" id="6.3.5.4"/>
    </reaction>
</comment>
<dbReference type="GO" id="GO:0005829">
    <property type="term" value="C:cytosol"/>
    <property type="evidence" value="ECO:0007669"/>
    <property type="project" value="TreeGrafter"/>
</dbReference>
<dbReference type="PANTHER" id="PTHR43284">
    <property type="entry name" value="ASPARAGINE SYNTHETASE (GLUTAMINE-HYDROLYZING)"/>
    <property type="match status" value="1"/>
</dbReference>
<dbReference type="InterPro" id="IPR014729">
    <property type="entry name" value="Rossmann-like_a/b/a_fold"/>
</dbReference>
<comment type="caution">
    <text evidence="7">The sequence shown here is derived from an EMBL/GenBank/DDBJ whole genome shotgun (WGS) entry which is preliminary data.</text>
</comment>
<feature type="compositionally biased region" description="Acidic residues" evidence="5">
    <location>
        <begin position="48"/>
        <end position="59"/>
    </location>
</feature>
<feature type="region of interest" description="Disordered" evidence="5">
    <location>
        <begin position="18"/>
        <end position="60"/>
    </location>
</feature>
<dbReference type="Pfam" id="PF00733">
    <property type="entry name" value="Asn_synthase"/>
    <property type="match status" value="1"/>
</dbReference>
<feature type="domain" description="Asparagine synthetase" evidence="6">
    <location>
        <begin position="177"/>
        <end position="548"/>
    </location>
</feature>
<dbReference type="Proteomes" id="UP000289650">
    <property type="component" value="Unassembled WGS sequence"/>
</dbReference>
<dbReference type="AlphaFoldDB" id="A0A4Q2A8Y4"/>
<reference evidence="7 8" key="1">
    <citation type="submission" date="2018-08" db="EMBL/GenBank/DDBJ databases">
        <title>Mountain-cultivated ginseng endophyte, Burkholderia stabilis and its activity against ginseng root rot disease.</title>
        <authorList>
            <person name="Tapan Kumar M."/>
            <person name="Bae H."/>
            <person name="Shanmugam G."/>
            <person name="Jeon J."/>
        </authorList>
    </citation>
    <scope>NUCLEOTIDE SEQUENCE [LARGE SCALE GENOMIC DNA]</scope>
    <source>
        <strain evidence="7 8">EB159</strain>
    </source>
</reference>
<comment type="similarity">
    <text evidence="2">Belongs to the asparagine synthetase family.</text>
</comment>